<dbReference type="RefSeq" id="WP_165456181.1">
    <property type="nucleotide sequence ID" value="NZ_FZNM01000001.1"/>
</dbReference>
<organism evidence="1 2">
    <name type="scientific">Paracoccus sediminis</name>
    <dbReference type="NCBI Taxonomy" id="1214787"/>
    <lineage>
        <taxon>Bacteria</taxon>
        <taxon>Pseudomonadati</taxon>
        <taxon>Pseudomonadota</taxon>
        <taxon>Alphaproteobacteria</taxon>
        <taxon>Rhodobacterales</taxon>
        <taxon>Paracoccaceae</taxon>
        <taxon>Paracoccus</taxon>
    </lineage>
</organism>
<evidence type="ECO:0000313" key="1">
    <source>
        <dbReference type="EMBL" id="SNR22881.1"/>
    </source>
</evidence>
<dbReference type="Proteomes" id="UP000198409">
    <property type="component" value="Unassembled WGS sequence"/>
</dbReference>
<gene>
    <name evidence="1" type="ORF">SAMN06265378_10170</name>
</gene>
<protein>
    <submittedName>
        <fullName evidence="1">Uncharacterized protein</fullName>
    </submittedName>
</protein>
<reference evidence="2" key="1">
    <citation type="submission" date="2017-06" db="EMBL/GenBank/DDBJ databases">
        <authorList>
            <person name="Varghese N."/>
            <person name="Submissions S."/>
        </authorList>
    </citation>
    <scope>NUCLEOTIDE SEQUENCE [LARGE SCALE GENOMIC DNA]</scope>
    <source>
        <strain evidence="2">DSM 26170</strain>
    </source>
</reference>
<dbReference type="AlphaFoldDB" id="A0A238ULN5"/>
<name>A0A238ULN5_9RHOB</name>
<accession>A0A238ULN5</accession>
<evidence type="ECO:0000313" key="2">
    <source>
        <dbReference type="Proteomes" id="UP000198409"/>
    </source>
</evidence>
<sequence length="184" mass="19631">MSLRPDLLATLPGLVAAEVQGWLPDLATCKGVVGRIELAEVKRLGIAAPAVLVSRFGTRVAQALAGPHRHYLVDLAAFVVTKDALGLDRNTAAATITQALLTRLPDLEIDAEGVGEVSDLTEHSLVTTDVLKEGIALWAVTWRQRVALEAHPEPEPITPQLYVGWAPRIGAAHEDDYVLVGGNP</sequence>
<proteinExistence type="predicted"/>
<dbReference type="EMBL" id="FZNM01000001">
    <property type="protein sequence ID" value="SNR22881.1"/>
    <property type="molecule type" value="Genomic_DNA"/>
</dbReference>